<feature type="region of interest" description="Disordered" evidence="1">
    <location>
        <begin position="1"/>
        <end position="30"/>
    </location>
</feature>
<protein>
    <submittedName>
        <fullName evidence="2">Hypothetical cytosolic protein</fullName>
    </submittedName>
</protein>
<gene>
    <name evidence="2" type="ORF">SYN_01171</name>
</gene>
<dbReference type="STRING" id="56780.SYN_01171"/>
<dbReference type="HOGENOM" id="CLU_2695790_0_0_7"/>
<dbReference type="eggNOG" id="COG1433">
    <property type="taxonomic scope" value="Bacteria"/>
</dbReference>
<sequence length="72" mass="7069">MPRGDGTGPLGTGGGAGRGRGGRGLGRRGGPLAAGPGGYCVCPECGHKEPHQIGLPCVQQKCPKCGAAMARE</sequence>
<organism evidence="2 3">
    <name type="scientific">Syntrophus aciditrophicus (strain SB)</name>
    <dbReference type="NCBI Taxonomy" id="56780"/>
    <lineage>
        <taxon>Bacteria</taxon>
        <taxon>Pseudomonadati</taxon>
        <taxon>Thermodesulfobacteriota</taxon>
        <taxon>Syntrophia</taxon>
        <taxon>Syntrophales</taxon>
        <taxon>Syntrophaceae</taxon>
        <taxon>Syntrophus</taxon>
    </lineage>
</organism>
<dbReference type="Proteomes" id="UP000001933">
    <property type="component" value="Chromosome"/>
</dbReference>
<feature type="compositionally biased region" description="Gly residues" evidence="1">
    <location>
        <begin position="1"/>
        <end position="29"/>
    </location>
</feature>
<dbReference type="KEGG" id="sat:SYN_01171"/>
<evidence type="ECO:0000313" key="3">
    <source>
        <dbReference type="Proteomes" id="UP000001933"/>
    </source>
</evidence>
<dbReference type="OrthoDB" id="280278at2"/>
<name>Q2LWG8_SYNAS</name>
<evidence type="ECO:0000256" key="1">
    <source>
        <dbReference type="SAM" id="MobiDB-lite"/>
    </source>
</evidence>
<proteinExistence type="predicted"/>
<dbReference type="RefSeq" id="WP_011418443.1">
    <property type="nucleotide sequence ID" value="NC_007759.1"/>
</dbReference>
<dbReference type="EMBL" id="CP000252">
    <property type="protein sequence ID" value="ABC78424.1"/>
    <property type="molecule type" value="Genomic_DNA"/>
</dbReference>
<dbReference type="InParanoid" id="Q2LWG8"/>
<dbReference type="AlphaFoldDB" id="Q2LWG8"/>
<keyword evidence="3" id="KW-1185">Reference proteome</keyword>
<accession>Q2LWG8</accession>
<evidence type="ECO:0000313" key="2">
    <source>
        <dbReference type="EMBL" id="ABC78424.1"/>
    </source>
</evidence>
<reference evidence="2 3" key="1">
    <citation type="journal article" date="2007" name="Proc. Natl. Acad. Sci. U.S.A.">
        <title>The genome of Syntrophus aciditrophicus: life at the thermodynamic limit of microbial growth.</title>
        <authorList>
            <person name="McInerney M.J."/>
            <person name="Rohlin L."/>
            <person name="Mouttaki H."/>
            <person name="Kim U."/>
            <person name="Krupp R.S."/>
            <person name="Rios-Hernandez L."/>
            <person name="Sieber J."/>
            <person name="Struchtemeyer C.G."/>
            <person name="Bhattacharyya A."/>
            <person name="Campbell J.W."/>
            <person name="Gunsalus R.P."/>
        </authorList>
    </citation>
    <scope>NUCLEOTIDE SEQUENCE [LARGE SCALE GENOMIC DNA]</scope>
    <source>
        <strain evidence="2 3">SB</strain>
    </source>
</reference>